<dbReference type="OrthoDB" id="9801106at2"/>
<dbReference type="InterPro" id="IPR011055">
    <property type="entry name" value="Dup_hybrid_motif"/>
</dbReference>
<dbReference type="Pfam" id="PF01551">
    <property type="entry name" value="Peptidase_M23"/>
    <property type="match status" value="1"/>
</dbReference>
<evidence type="ECO:0000313" key="5">
    <source>
        <dbReference type="Proteomes" id="UP000008457"/>
    </source>
</evidence>
<dbReference type="AlphaFoldDB" id="F3ZXP4"/>
<dbReference type="PANTHER" id="PTHR21666:SF270">
    <property type="entry name" value="MUREIN HYDROLASE ACTIVATOR ENVC"/>
    <property type="match status" value="1"/>
</dbReference>
<feature type="domain" description="M23ase beta-sheet core" evidence="3">
    <location>
        <begin position="158"/>
        <end position="256"/>
    </location>
</feature>
<dbReference type="EMBL" id="CP002360">
    <property type="protein sequence ID" value="AEE95551.1"/>
    <property type="molecule type" value="Genomic_DNA"/>
</dbReference>
<dbReference type="Proteomes" id="UP000008457">
    <property type="component" value="Chromosome"/>
</dbReference>
<dbReference type="Gene3D" id="2.70.70.10">
    <property type="entry name" value="Glucose Permease (Domain IIA)"/>
    <property type="match status" value="1"/>
</dbReference>
<dbReference type="InterPro" id="IPR050570">
    <property type="entry name" value="Cell_wall_metabolism_enzyme"/>
</dbReference>
<reference evidence="4 5" key="2">
    <citation type="journal article" date="2011" name="Stand. Genomic Sci.">
        <title>Complete genome sequence of Mahella australiensis type strain (50-1 BON).</title>
        <authorList>
            <person name="Sikorski J."/>
            <person name="Teshima H."/>
            <person name="Nolan M."/>
            <person name="Lucas S."/>
            <person name="Hammon N."/>
            <person name="Deshpande S."/>
            <person name="Cheng J.F."/>
            <person name="Pitluck S."/>
            <person name="Liolios K."/>
            <person name="Pagani I."/>
            <person name="Ivanova N."/>
            <person name="Huntemann M."/>
            <person name="Mavromatis K."/>
            <person name="Ovchinikova G."/>
            <person name="Pati A."/>
            <person name="Tapia R."/>
            <person name="Han C."/>
            <person name="Goodwin L."/>
            <person name="Chen A."/>
            <person name="Palaniappan K."/>
            <person name="Land M."/>
            <person name="Hauser L."/>
            <person name="Ngatchou-Djao O.D."/>
            <person name="Rohde M."/>
            <person name="Pukall R."/>
            <person name="Spring S."/>
            <person name="Abt B."/>
            <person name="Goker M."/>
            <person name="Detter J.C."/>
            <person name="Woyke T."/>
            <person name="Bristow J."/>
            <person name="Markowitz V."/>
            <person name="Hugenholtz P."/>
            <person name="Eisen J.A."/>
            <person name="Kyrpides N.C."/>
            <person name="Klenk H.P."/>
            <person name="Lapidus A."/>
        </authorList>
    </citation>
    <scope>NUCLEOTIDE SEQUENCE [LARGE SCALE GENOMIC DNA]</scope>
    <source>
        <strain evidence="5">DSM 15567 / CIP 107919 / 50-1 BON</strain>
    </source>
</reference>
<dbReference type="CDD" id="cd12797">
    <property type="entry name" value="M23_peptidase"/>
    <property type="match status" value="1"/>
</dbReference>
<dbReference type="InterPro" id="IPR016047">
    <property type="entry name" value="M23ase_b-sheet_dom"/>
</dbReference>
<sequence>MKRIGTWFKNTFAKDKIVHFLDKQGFYIVLFACIAIIAATAIITSDNNFLPNPEQLSLSEPAKEAQPSAPTDSVVDDAKVELKVEDVNDKETGQQTKEESPAAPAKTANIVKTAKAASAATSNATASIKLITPVPGQISVEYAKDHLVYSNTLEQWSTHDGIDITAATGTEVKAAATGKVESITKDDKLGIVITIDHGNGIKTRYGNLSTGDMVKVGQKVEAGQTISGVGNTAAFEIADAPHLHFEVIANDKPVDPKKYMK</sequence>
<keyword evidence="2" id="KW-0812">Transmembrane</keyword>
<dbReference type="STRING" id="697281.Mahau_0335"/>
<dbReference type="SUPFAM" id="SSF51261">
    <property type="entry name" value="Duplicated hybrid motif"/>
    <property type="match status" value="1"/>
</dbReference>
<name>F3ZXP4_MAHA5</name>
<organism evidence="4 5">
    <name type="scientific">Mahella australiensis (strain DSM 15567 / CIP 107919 / 50-1 BON)</name>
    <dbReference type="NCBI Taxonomy" id="697281"/>
    <lineage>
        <taxon>Bacteria</taxon>
        <taxon>Bacillati</taxon>
        <taxon>Bacillota</taxon>
        <taxon>Clostridia</taxon>
        <taxon>Thermoanaerobacterales</taxon>
        <taxon>Thermoanaerobacterales Family IV. Incertae Sedis</taxon>
        <taxon>Mahella</taxon>
    </lineage>
</organism>
<keyword evidence="2" id="KW-0472">Membrane</keyword>
<proteinExistence type="predicted"/>
<evidence type="ECO:0000256" key="2">
    <source>
        <dbReference type="SAM" id="Phobius"/>
    </source>
</evidence>
<gene>
    <name evidence="4" type="ordered locus">Mahau_0335</name>
</gene>
<dbReference type="eggNOG" id="COG0739">
    <property type="taxonomic scope" value="Bacteria"/>
</dbReference>
<evidence type="ECO:0000313" key="4">
    <source>
        <dbReference type="EMBL" id="AEE95551.1"/>
    </source>
</evidence>
<feature type="transmembrane region" description="Helical" evidence="2">
    <location>
        <begin position="25"/>
        <end position="43"/>
    </location>
</feature>
<protein>
    <submittedName>
        <fullName evidence="4">Peptidase M23</fullName>
    </submittedName>
</protein>
<evidence type="ECO:0000256" key="1">
    <source>
        <dbReference type="SAM" id="MobiDB-lite"/>
    </source>
</evidence>
<dbReference type="PANTHER" id="PTHR21666">
    <property type="entry name" value="PEPTIDASE-RELATED"/>
    <property type="match status" value="1"/>
</dbReference>
<dbReference type="KEGG" id="mas:Mahau_0335"/>
<dbReference type="HOGENOM" id="CLU_029425_11_1_9"/>
<dbReference type="GO" id="GO:0004222">
    <property type="term" value="F:metalloendopeptidase activity"/>
    <property type="evidence" value="ECO:0007669"/>
    <property type="project" value="TreeGrafter"/>
</dbReference>
<reference evidence="5" key="1">
    <citation type="submission" date="2010-11" db="EMBL/GenBank/DDBJ databases">
        <title>The complete genome of Mahella australiensis DSM 15567.</title>
        <authorList>
            <consortium name="US DOE Joint Genome Institute (JGI-PGF)"/>
            <person name="Lucas S."/>
            <person name="Copeland A."/>
            <person name="Lapidus A."/>
            <person name="Bruce D."/>
            <person name="Goodwin L."/>
            <person name="Pitluck S."/>
            <person name="Kyrpides N."/>
            <person name="Mavromatis K."/>
            <person name="Pagani I."/>
            <person name="Ivanova N."/>
            <person name="Teshima H."/>
            <person name="Brettin T."/>
            <person name="Detter J.C."/>
            <person name="Han C."/>
            <person name="Tapia R."/>
            <person name="Land M."/>
            <person name="Hauser L."/>
            <person name="Markowitz V."/>
            <person name="Cheng J.-F."/>
            <person name="Hugenholtz P."/>
            <person name="Woyke T."/>
            <person name="Wu D."/>
            <person name="Spring S."/>
            <person name="Pukall R."/>
            <person name="Steenblock K."/>
            <person name="Schneider S."/>
            <person name="Klenk H.-P."/>
            <person name="Eisen J.A."/>
        </authorList>
    </citation>
    <scope>NUCLEOTIDE SEQUENCE [LARGE SCALE GENOMIC DNA]</scope>
    <source>
        <strain evidence="5">DSM 15567 / CIP 107919 / 50-1 BON</strain>
    </source>
</reference>
<keyword evidence="5" id="KW-1185">Reference proteome</keyword>
<keyword evidence="2" id="KW-1133">Transmembrane helix</keyword>
<evidence type="ECO:0000259" key="3">
    <source>
        <dbReference type="Pfam" id="PF01551"/>
    </source>
</evidence>
<feature type="region of interest" description="Disordered" evidence="1">
    <location>
        <begin position="54"/>
        <end position="105"/>
    </location>
</feature>
<accession>F3ZXP4</accession>
<feature type="compositionally biased region" description="Basic and acidic residues" evidence="1">
    <location>
        <begin position="76"/>
        <end position="100"/>
    </location>
</feature>
<dbReference type="RefSeq" id="WP_013779984.1">
    <property type="nucleotide sequence ID" value="NC_015520.1"/>
</dbReference>